<reference evidence="1" key="1">
    <citation type="journal article" date="2023" name="Mol. Biol. Evol.">
        <title>Third-Generation Sequencing Reveals the Adaptive Role of the Epigenome in Three Deep-Sea Polychaetes.</title>
        <authorList>
            <person name="Perez M."/>
            <person name="Aroh O."/>
            <person name="Sun Y."/>
            <person name="Lan Y."/>
            <person name="Juniper S.K."/>
            <person name="Young C.R."/>
            <person name="Angers B."/>
            <person name="Qian P.Y."/>
        </authorList>
    </citation>
    <scope>NUCLEOTIDE SEQUENCE</scope>
    <source>
        <strain evidence="1">R07B-5</strain>
    </source>
</reference>
<dbReference type="GO" id="GO:0043248">
    <property type="term" value="P:proteasome assembly"/>
    <property type="evidence" value="ECO:0007669"/>
    <property type="project" value="InterPro"/>
</dbReference>
<dbReference type="InterPro" id="IPR032157">
    <property type="entry name" value="PAC4"/>
</dbReference>
<evidence type="ECO:0000313" key="1">
    <source>
        <dbReference type="EMBL" id="KAK2187634.1"/>
    </source>
</evidence>
<dbReference type="Pfam" id="PF16093">
    <property type="entry name" value="PAC4"/>
    <property type="match status" value="1"/>
</dbReference>
<dbReference type="PANTHER" id="PTHR33559:SF1">
    <property type="entry name" value="PROTEASOME ASSEMBLY CHAPERONE 4"/>
    <property type="match status" value="1"/>
</dbReference>
<evidence type="ECO:0000313" key="2">
    <source>
        <dbReference type="Proteomes" id="UP001209878"/>
    </source>
</evidence>
<evidence type="ECO:0008006" key="3">
    <source>
        <dbReference type="Google" id="ProtNLM"/>
    </source>
</evidence>
<dbReference type="PANTHER" id="PTHR33559">
    <property type="entry name" value="PROTEASOME ASSEMBLY CHAPERONE 4"/>
    <property type="match status" value="1"/>
</dbReference>
<dbReference type="EMBL" id="JAODUO010000159">
    <property type="protein sequence ID" value="KAK2187634.1"/>
    <property type="molecule type" value="Genomic_DNA"/>
</dbReference>
<accession>A0AAD9P3R9</accession>
<gene>
    <name evidence="1" type="ORF">NP493_159g02008</name>
</gene>
<sequence length="133" mass="15157">MTDDSGYAAKLEKTLQPLECRLKMHSFSDELAETQIHFQVLRMEQSFFVWIGISPPRFQNFAVAVQNRFDRQPLGSSLMGDLTDPSSSSLAYKLAKKTKKQVFVSCNVTSEASLLPLVEKRLFEEMKAFPDNF</sequence>
<name>A0AAD9P3R9_RIDPI</name>
<organism evidence="1 2">
    <name type="scientific">Ridgeia piscesae</name>
    <name type="common">Tubeworm</name>
    <dbReference type="NCBI Taxonomy" id="27915"/>
    <lineage>
        <taxon>Eukaryota</taxon>
        <taxon>Metazoa</taxon>
        <taxon>Spiralia</taxon>
        <taxon>Lophotrochozoa</taxon>
        <taxon>Annelida</taxon>
        <taxon>Polychaeta</taxon>
        <taxon>Sedentaria</taxon>
        <taxon>Canalipalpata</taxon>
        <taxon>Sabellida</taxon>
        <taxon>Siboglinidae</taxon>
        <taxon>Ridgeia</taxon>
    </lineage>
</organism>
<proteinExistence type="predicted"/>
<protein>
    <recommendedName>
        <fullName evidence="3">Proteasome assembly chaperone 4</fullName>
    </recommendedName>
</protein>
<dbReference type="AlphaFoldDB" id="A0AAD9P3R9"/>
<keyword evidence="2" id="KW-1185">Reference proteome</keyword>
<dbReference type="Proteomes" id="UP001209878">
    <property type="component" value="Unassembled WGS sequence"/>
</dbReference>
<comment type="caution">
    <text evidence="1">The sequence shown here is derived from an EMBL/GenBank/DDBJ whole genome shotgun (WGS) entry which is preliminary data.</text>
</comment>